<dbReference type="CDD" id="cd03290">
    <property type="entry name" value="ABCC_SUR1_N"/>
    <property type="match status" value="1"/>
</dbReference>
<dbReference type="SMART" id="SM00382">
    <property type="entry name" value="AAA"/>
    <property type="match status" value="2"/>
</dbReference>
<dbReference type="FunFam" id="3.40.50.300:FF:000394">
    <property type="entry name" value="ATP-binding cassette, sub-family C (CFTR/MRP), member 9"/>
    <property type="match status" value="1"/>
</dbReference>
<dbReference type="GO" id="GO:0140359">
    <property type="term" value="F:ABC-type transporter activity"/>
    <property type="evidence" value="ECO:0007669"/>
    <property type="project" value="InterPro"/>
</dbReference>
<evidence type="ECO:0000256" key="5">
    <source>
        <dbReference type="ARBA" id="ARBA00022737"/>
    </source>
</evidence>
<dbReference type="SUPFAM" id="SSF52540">
    <property type="entry name" value="P-loop containing nucleoside triphosphate hydrolases"/>
    <property type="match status" value="2"/>
</dbReference>
<dbReference type="Pfam" id="PF00005">
    <property type="entry name" value="ABC_tran"/>
    <property type="match status" value="2"/>
</dbReference>
<dbReference type="PANTHER" id="PTHR24223:SF173">
    <property type="entry name" value="ATP-BINDING CASSETTE SUB-FAMILY C MEMBER 9"/>
    <property type="match status" value="1"/>
</dbReference>
<reference evidence="16" key="2">
    <citation type="submission" date="2025-08" db="UniProtKB">
        <authorList>
            <consortium name="Ensembl"/>
        </authorList>
    </citation>
    <scope>IDENTIFICATION</scope>
</reference>
<dbReference type="InterPro" id="IPR003439">
    <property type="entry name" value="ABC_transporter-like_ATP-bd"/>
</dbReference>
<feature type="region of interest" description="Disordered" evidence="12">
    <location>
        <begin position="801"/>
        <end position="824"/>
    </location>
</feature>
<name>A0A670KLU2_PODMU</name>
<keyword evidence="8 13" id="KW-1133">Transmembrane helix</keyword>
<evidence type="ECO:0000313" key="16">
    <source>
        <dbReference type="Ensembl" id="ENSPMRP00000037004.1"/>
    </source>
</evidence>
<feature type="transmembrane region" description="Helical" evidence="13">
    <location>
        <begin position="421"/>
        <end position="439"/>
    </location>
</feature>
<feature type="transmembrane region" description="Helical" evidence="13">
    <location>
        <begin position="1083"/>
        <end position="1099"/>
    </location>
</feature>
<accession>A0A670KLU2</accession>
<dbReference type="InterPro" id="IPR050173">
    <property type="entry name" value="ABC_transporter_C-like"/>
</dbReference>
<reference evidence="16" key="3">
    <citation type="submission" date="2025-09" db="UniProtKB">
        <authorList>
            <consortium name="Ensembl"/>
        </authorList>
    </citation>
    <scope>IDENTIFICATION</scope>
</reference>
<dbReference type="PROSITE" id="PS50893">
    <property type="entry name" value="ABC_TRANSPORTER_2"/>
    <property type="match status" value="2"/>
</dbReference>
<dbReference type="GO" id="GO:0005886">
    <property type="term" value="C:plasma membrane"/>
    <property type="evidence" value="ECO:0007669"/>
    <property type="project" value="UniProtKB-SubCell"/>
</dbReference>
<evidence type="ECO:0000256" key="13">
    <source>
        <dbReference type="SAM" id="Phobius"/>
    </source>
</evidence>
<feature type="transmembrane region" description="Helical" evidence="13">
    <location>
        <begin position="132"/>
        <end position="150"/>
    </location>
</feature>
<dbReference type="PROSITE" id="PS50929">
    <property type="entry name" value="ABC_TM1F"/>
    <property type="match status" value="2"/>
</dbReference>
<dbReference type="FunFam" id="1.20.1560.10:FF:000005">
    <property type="entry name" value="ATP-binding cassette, sub-family C (CFTR/MRP), member 9"/>
    <property type="match status" value="1"/>
</dbReference>
<evidence type="ECO:0000256" key="2">
    <source>
        <dbReference type="ARBA" id="ARBA00009726"/>
    </source>
</evidence>
<evidence type="ECO:0000256" key="11">
    <source>
        <dbReference type="ARBA" id="ARBA00023180"/>
    </source>
</evidence>
<feature type="transmembrane region" description="Helical" evidence="13">
    <location>
        <begin position="1105"/>
        <end position="1126"/>
    </location>
</feature>
<feature type="transmembrane region" description="Helical" evidence="13">
    <location>
        <begin position="101"/>
        <end position="120"/>
    </location>
</feature>
<keyword evidence="10" id="KW-0675">Receptor</keyword>
<evidence type="ECO:0000256" key="4">
    <source>
        <dbReference type="ARBA" id="ARBA00022692"/>
    </source>
</evidence>
<evidence type="ECO:0000259" key="15">
    <source>
        <dbReference type="PROSITE" id="PS50929"/>
    </source>
</evidence>
<keyword evidence="17" id="KW-1185">Reference proteome</keyword>
<evidence type="ECO:0000256" key="1">
    <source>
        <dbReference type="ARBA" id="ARBA00004651"/>
    </source>
</evidence>
<dbReference type="InterPro" id="IPR003593">
    <property type="entry name" value="AAA+_ATPase"/>
</dbReference>
<keyword evidence="7" id="KW-0067">ATP-binding</keyword>
<feature type="transmembrane region" description="Helical" evidence="13">
    <location>
        <begin position="847"/>
        <end position="871"/>
    </location>
</feature>
<dbReference type="CDD" id="cd03288">
    <property type="entry name" value="ABCC_SUR2"/>
    <property type="match status" value="1"/>
</dbReference>
<dbReference type="InterPro" id="IPR047080">
    <property type="entry name" value="ABCC9_ATP-bd_dom1"/>
</dbReference>
<reference evidence="16 17" key="1">
    <citation type="journal article" date="2019" name="Proc. Natl. Acad. Sci. U.S.A.">
        <title>Regulatory changes in pterin and carotenoid genes underlie balanced color polymorphisms in the wall lizard.</title>
        <authorList>
            <person name="Andrade P."/>
            <person name="Pinho C."/>
            <person name="Perez I de Lanuza G."/>
            <person name="Afonso S."/>
            <person name="Brejcha J."/>
            <person name="Rubin C.J."/>
            <person name="Wallerman O."/>
            <person name="Pereira P."/>
            <person name="Sabatino S.J."/>
            <person name="Bellati A."/>
            <person name="Pellitteri-Rosa D."/>
            <person name="Bosakova Z."/>
            <person name="Bunikis I."/>
            <person name="Carretero M.A."/>
            <person name="Feiner N."/>
            <person name="Marsik P."/>
            <person name="Pauperio F."/>
            <person name="Salvi D."/>
            <person name="Soler L."/>
            <person name="While G.M."/>
            <person name="Uller T."/>
            <person name="Font E."/>
            <person name="Andersson L."/>
            <person name="Carneiro M."/>
        </authorList>
    </citation>
    <scope>NUCLEOTIDE SEQUENCE</scope>
</reference>
<dbReference type="Pfam" id="PF00664">
    <property type="entry name" value="ABC_membrane"/>
    <property type="match status" value="2"/>
</dbReference>
<dbReference type="GO" id="GO:0032991">
    <property type="term" value="C:protein-containing complex"/>
    <property type="evidence" value="ECO:0007669"/>
    <property type="project" value="UniProtKB-ARBA"/>
</dbReference>
<feature type="transmembrane region" description="Helical" evidence="13">
    <location>
        <begin position="32"/>
        <end position="50"/>
    </location>
</feature>
<keyword evidence="4 13" id="KW-0812">Transmembrane</keyword>
<feature type="transmembrane region" description="Helical" evidence="13">
    <location>
        <begin position="268"/>
        <end position="289"/>
    </location>
</feature>
<comment type="subcellular location">
    <subcellularLocation>
        <location evidence="1">Cell membrane</location>
        <topology evidence="1">Multi-pass membrane protein</topology>
    </subcellularLocation>
</comment>
<feature type="transmembrane region" description="Helical" evidence="13">
    <location>
        <begin position="892"/>
        <end position="915"/>
    </location>
</feature>
<dbReference type="SUPFAM" id="SSF90123">
    <property type="entry name" value="ABC transporter transmembrane region"/>
    <property type="match status" value="2"/>
</dbReference>
<dbReference type="GeneTree" id="ENSGT00940000156680"/>
<dbReference type="GO" id="GO:0005524">
    <property type="term" value="F:ATP binding"/>
    <property type="evidence" value="ECO:0007669"/>
    <property type="project" value="UniProtKB-KW"/>
</dbReference>
<feature type="transmembrane region" description="Helical" evidence="13">
    <location>
        <begin position="336"/>
        <end position="357"/>
    </location>
</feature>
<organism evidence="16 17">
    <name type="scientific">Podarcis muralis</name>
    <name type="common">Wall lizard</name>
    <name type="synonym">Lacerta muralis</name>
    <dbReference type="NCBI Taxonomy" id="64176"/>
    <lineage>
        <taxon>Eukaryota</taxon>
        <taxon>Metazoa</taxon>
        <taxon>Chordata</taxon>
        <taxon>Craniata</taxon>
        <taxon>Vertebrata</taxon>
        <taxon>Euteleostomi</taxon>
        <taxon>Lepidosauria</taxon>
        <taxon>Squamata</taxon>
        <taxon>Bifurcata</taxon>
        <taxon>Unidentata</taxon>
        <taxon>Episquamata</taxon>
        <taxon>Laterata</taxon>
        <taxon>Lacertibaenia</taxon>
        <taxon>Lacertidae</taxon>
        <taxon>Podarcis</taxon>
    </lineage>
</organism>
<dbReference type="InterPro" id="IPR027417">
    <property type="entry name" value="P-loop_NTPase"/>
</dbReference>
<feature type="domain" description="ABC transmembrane type-1" evidence="15">
    <location>
        <begin position="269"/>
        <end position="504"/>
    </location>
</feature>
<evidence type="ECO:0000259" key="14">
    <source>
        <dbReference type="PROSITE" id="PS50893"/>
    </source>
</evidence>
<evidence type="ECO:0000256" key="3">
    <source>
        <dbReference type="ARBA" id="ARBA00022448"/>
    </source>
</evidence>
<dbReference type="GO" id="GO:0016887">
    <property type="term" value="F:ATP hydrolysis activity"/>
    <property type="evidence" value="ECO:0007669"/>
    <property type="project" value="InterPro"/>
</dbReference>
<evidence type="ECO:0000256" key="9">
    <source>
        <dbReference type="ARBA" id="ARBA00023136"/>
    </source>
</evidence>
<dbReference type="GO" id="GO:0071805">
    <property type="term" value="P:potassium ion transmembrane transport"/>
    <property type="evidence" value="ECO:0007669"/>
    <property type="project" value="UniProtKB-ARBA"/>
</dbReference>
<dbReference type="CDD" id="cd18602">
    <property type="entry name" value="ABC_6TM_SUR1_D2_like"/>
    <property type="match status" value="1"/>
</dbReference>
<dbReference type="InterPro" id="IPR017871">
    <property type="entry name" value="ABC_transporter-like_CS"/>
</dbReference>
<dbReference type="PROSITE" id="PS00211">
    <property type="entry name" value="ABC_TRANSPORTER_1"/>
    <property type="match status" value="2"/>
</dbReference>
<dbReference type="GO" id="GO:0033198">
    <property type="term" value="P:response to ATP"/>
    <property type="evidence" value="ECO:0007669"/>
    <property type="project" value="UniProtKB-ARBA"/>
</dbReference>
<keyword evidence="6" id="KW-0547">Nucleotide-binding</keyword>
<feature type="compositionally biased region" description="Acidic residues" evidence="12">
    <location>
        <begin position="807"/>
        <end position="822"/>
    </location>
</feature>
<dbReference type="FunFam" id="1.20.1560.10:FF:000006">
    <property type="entry name" value="ATP-binding cassette, sub-family C (CFTR/MRP), member 9"/>
    <property type="match status" value="1"/>
</dbReference>
<evidence type="ECO:0000313" key="17">
    <source>
        <dbReference type="Proteomes" id="UP000472272"/>
    </source>
</evidence>
<feature type="transmembrane region" description="Helical" evidence="13">
    <location>
        <begin position="982"/>
        <end position="1007"/>
    </location>
</feature>
<dbReference type="InterPro" id="IPR011527">
    <property type="entry name" value="ABC1_TM_dom"/>
</dbReference>
<sequence>MKVAFCGNDNPSAYNISAGFLKNVCFLDALNLVPHVFLLFITFPILFIGWGSQSSKGIVSDAQLKSRHLHLFLPAIMGFVAATTSIVYYHNIETSNFPKLLLALFLYWVMAFVTKTIKLVRYCQDGFSFQQLRFCITGLMVVLYGLLMAVEVNVIRVRKYVFFTDPQKVKPPEDLQDLGVRFLQPFVNLLSKATYWWMNTLIISAHRKPIDLKAIGKLPIAMRALTNYVRLKDAYEEQKDKPNRKPSIWLAMYRAFGRPILLSSTFRYLADLLGFAGPLCISGIVMTFSNKTEDDILMTNNSTDPFLTSTNFLKTAYVLAVLLFLALILQRTFLQASYYVTIETGINLRGALLAMIYNKMLRLSTSNLSMGEMTLGQINNLVAIETNQLMWFLFLCPNLWAMPVQIIMGVILLYNLLGQSALVGAAVIVLLAPIQYFIATKLAEAQKSTLDYSTERLKKTNEILKGIKLLKLYAWEHIFCRSVEETRVKELTSLKTFALYTSLSSKYVFLSVAGWLEGRPPSRCLILLPFYPKTNVTNGYFSWGSGLATLSNIDIRIPTGQMTMIVGQVGCGKSSLLLAVLGEMQALEGKVHWNRYVSHIPHFGAFIGNRYSVAYAAQKPWLLNATVEENITFGSPFNKQRYKAVTDACSLQPDIDLLPFGDQTEIGERGINLSGGQRQRICVARALYQNTNIVFLDDPFSALDIHLSDHLMQEGILKFLKDDKRTLVLVTHKLQYLPHADWIIAMKDGTVLREGTLKDIQTKDVELYEHWKTLMNRQDQELEKVTQTTIPTLRRAMYPRESKAQLEDEDEEEEEEEEDDDNMSTVMRLRTNLPWKTCWQYLTSGGFLLLSLMIFSKLLKHSVIVAIDYWLAQWTSMTKNGKALCSTEEPTCYVAVFSILSGAGIVLCLVTSLTVEWMGLTAAKNLHHDLLNKIILGPIRFFDTTPLGLILNRFSADTNIIDQHIPPTLESLSRSTLLCLSAIGIISYATPWFVVALVPLGIAFYFIQKYFRVASKDLQELDDSTQLPLLCHFSETAEGLTTIRAFRHEPRFKQRMLELTDTNNIAYLFLSAANRWLEVRTDYLGAFIVLTAAVASISPDDDPKSGLVGLGLLYALTITNYLNWVVRNLADLEVQMSAVKKVNSFLNMESENYEGTMDISQVPKDWPQEGEIKIENLCVRYENNLKPVLKHVKAYIKPGQKVGICGRTGSGKSSLSLAFFRMVDIFDGKIVIDGIDISKIPLDMLRSRLSIILQDPILFSGSIRFNLDPECKCTDDTLWEALEIAQLKNMVKSLPGGLDAIVTEGGENFSVGQRQLFCLARAFVRKSSILIMDEATASIDMATENILQKVVMTAFADRTVVTIAHRVHTILTADLVIVMKRGVILEYDTPENLLAQEDGIFASFVRADM</sequence>
<dbReference type="InterPro" id="IPR036640">
    <property type="entry name" value="ABC1_TM_sf"/>
</dbReference>
<evidence type="ECO:0000256" key="12">
    <source>
        <dbReference type="SAM" id="MobiDB-lite"/>
    </source>
</evidence>
<dbReference type="Gene3D" id="3.40.50.300">
    <property type="entry name" value="P-loop containing nucleotide triphosphate hydrolases"/>
    <property type="match status" value="2"/>
</dbReference>
<evidence type="ECO:0000256" key="10">
    <source>
        <dbReference type="ARBA" id="ARBA00023170"/>
    </source>
</evidence>
<gene>
    <name evidence="16" type="primary">ABCC9</name>
</gene>
<feature type="transmembrane region" description="Helical" evidence="13">
    <location>
        <begin position="309"/>
        <end position="329"/>
    </location>
</feature>
<keyword evidence="9 13" id="KW-0472">Membrane</keyword>
<keyword evidence="3" id="KW-0813">Transport</keyword>
<feature type="domain" description="ABC transporter" evidence="14">
    <location>
        <begin position="534"/>
        <end position="773"/>
    </location>
</feature>
<protein>
    <submittedName>
        <fullName evidence="16">ATP binding cassette subfamily C member 9</fullName>
    </submittedName>
</protein>
<feature type="transmembrane region" description="Helical" evidence="13">
    <location>
        <begin position="389"/>
        <end position="414"/>
    </location>
</feature>
<dbReference type="Gene3D" id="1.20.1560.10">
    <property type="entry name" value="ABC transporter type 1, transmembrane domain"/>
    <property type="match status" value="2"/>
</dbReference>
<evidence type="ECO:0000256" key="6">
    <source>
        <dbReference type="ARBA" id="ARBA00022741"/>
    </source>
</evidence>
<feature type="domain" description="ABC transmembrane type-1" evidence="15">
    <location>
        <begin position="852"/>
        <end position="1133"/>
    </location>
</feature>
<proteinExistence type="inferred from homology"/>
<keyword evidence="5" id="KW-0677">Repeat</keyword>
<feature type="transmembrane region" description="Helical" evidence="13">
    <location>
        <begin position="71"/>
        <end position="89"/>
    </location>
</feature>
<dbReference type="PANTHER" id="PTHR24223">
    <property type="entry name" value="ATP-BINDING CASSETTE SUB-FAMILY C"/>
    <property type="match status" value="1"/>
</dbReference>
<keyword evidence="11" id="KW-0325">Glycoprotein</keyword>
<dbReference type="Proteomes" id="UP000472272">
    <property type="component" value="Chromosome 10"/>
</dbReference>
<evidence type="ECO:0000256" key="8">
    <source>
        <dbReference type="ARBA" id="ARBA00022989"/>
    </source>
</evidence>
<dbReference type="Ensembl" id="ENSPMRT00000039188.1">
    <property type="protein sequence ID" value="ENSPMRP00000037004.1"/>
    <property type="gene ID" value="ENSPMRG00000023784.1"/>
</dbReference>
<comment type="similarity">
    <text evidence="2">Belongs to the ABC transporter superfamily. ABCC family. Conjugate transporter (TC 3.A.1.208) subfamily.</text>
</comment>
<evidence type="ECO:0000256" key="7">
    <source>
        <dbReference type="ARBA" id="ARBA00022840"/>
    </source>
</evidence>
<dbReference type="FunFam" id="3.40.50.300:FF:000197">
    <property type="entry name" value="ATP-binding cassette, sub-family C (CFTR/MRP), member 9"/>
    <property type="match status" value="1"/>
</dbReference>
<feature type="domain" description="ABC transporter" evidence="14">
    <location>
        <begin position="1172"/>
        <end position="1406"/>
    </location>
</feature>